<evidence type="ECO:0000256" key="5">
    <source>
        <dbReference type="ARBA" id="ARBA00022737"/>
    </source>
</evidence>
<evidence type="ECO:0000259" key="10">
    <source>
        <dbReference type="PROSITE" id="PS50011"/>
    </source>
</evidence>
<dbReference type="Pfam" id="PF00069">
    <property type="entry name" value="Pkinase"/>
    <property type="match status" value="1"/>
</dbReference>
<dbReference type="PANTHER" id="PTHR48007:SF29">
    <property type="entry name" value="POLLEN RECEPTOR-LIKE KINASE 3"/>
    <property type="match status" value="1"/>
</dbReference>
<evidence type="ECO:0000256" key="9">
    <source>
        <dbReference type="SAM" id="SignalP"/>
    </source>
</evidence>
<dbReference type="InterPro" id="IPR001611">
    <property type="entry name" value="Leu-rich_rpt"/>
</dbReference>
<sequence length="643" mass="71075">MAAVRLLITSHLLLFSLISLSLSPLSLSIPDNEALLKFKKSLTIHGDILDSWVPNTSPCNTSASWAGVLCSRGIVIGIRLAQLKLSGTVDIDALRELPRLRAISLDKNSFSGPIPEFSRLGALKSLYLIGNQFSGEIPKDFFSKMLSLKKLWLSGNKFSGRIPESLTRVPNLIQLHLEYNEFSGPIPSLGQASLMSMDISYNKLEGEIPASMAKFDIRSYEGNSGLCGKPLNKECKKLSPTSSNSSSLLANNTADASPEENQKPVHDKSKGGWVIFGLMVAVLSLTLLFKMKHKGDRFNVLSKENFDDDVVEVHIPSSNRRGMEPSNRSSRKGSGSSRKGPQHGKSMGDLVVVNEEKGIFGLPDLMKAGAEVLGNGGLGSAYKAVMANRVSVVVKRMREMNKLSVDEFDTEIRRLGRLQHQNVLTPLAYHYRKEEKLLVSEYVPRGSLLYIMHGDRGISHAQLNWPTRLKIIQGIACGMGFLHSEFASYELPHGNLKSSNVLLDSNYKPLLSDYAFYPLINNPNASQAMFAFKSPEGILYQQVSPKSDVYCLGIIILEILTGKFPSQYLNNQKGGTDVVQWVRSAVSEKRETELIDPEIASATNSVEQMEKLLRIGAYCTEGNPDQRIDMKEAIRRIEEIKVV</sequence>
<dbReference type="SUPFAM" id="SSF52058">
    <property type="entry name" value="L domain-like"/>
    <property type="match status" value="1"/>
</dbReference>
<dbReference type="Pfam" id="PF08263">
    <property type="entry name" value="LRRNT_2"/>
    <property type="match status" value="1"/>
</dbReference>
<evidence type="ECO:0000256" key="8">
    <source>
        <dbReference type="SAM" id="MobiDB-lite"/>
    </source>
</evidence>
<keyword evidence="4 9" id="KW-0732">Signal</keyword>
<evidence type="ECO:0000256" key="1">
    <source>
        <dbReference type="ARBA" id="ARBA00004370"/>
    </source>
</evidence>
<keyword evidence="6" id="KW-1133">Transmembrane helix</keyword>
<dbReference type="PANTHER" id="PTHR48007">
    <property type="entry name" value="LEUCINE-RICH REPEAT RECEPTOR-LIKE PROTEIN KINASE PXC1"/>
    <property type="match status" value="1"/>
</dbReference>
<dbReference type="CDD" id="cd14066">
    <property type="entry name" value="STKc_IRAK"/>
    <property type="match status" value="1"/>
</dbReference>
<keyword evidence="5" id="KW-0677">Repeat</keyword>
<evidence type="ECO:0000256" key="6">
    <source>
        <dbReference type="ARBA" id="ARBA00022989"/>
    </source>
</evidence>
<dbReference type="InterPro" id="IPR046959">
    <property type="entry name" value="PRK1-6/SRF4-like"/>
</dbReference>
<feature type="compositionally biased region" description="Low complexity" evidence="8">
    <location>
        <begin position="238"/>
        <end position="256"/>
    </location>
</feature>
<feature type="region of interest" description="Disordered" evidence="8">
    <location>
        <begin position="236"/>
        <end position="266"/>
    </location>
</feature>
<dbReference type="SUPFAM" id="SSF56112">
    <property type="entry name" value="Protein kinase-like (PK-like)"/>
    <property type="match status" value="1"/>
</dbReference>
<dbReference type="EMBL" id="GHES01013488">
    <property type="protein sequence ID" value="MPA44047.1"/>
    <property type="molecule type" value="Transcribed_RNA"/>
</dbReference>
<dbReference type="Gene3D" id="1.10.510.10">
    <property type="entry name" value="Transferase(Phosphotransferase) domain 1"/>
    <property type="match status" value="1"/>
</dbReference>
<evidence type="ECO:0000313" key="11">
    <source>
        <dbReference type="EMBL" id="MPA44047.1"/>
    </source>
</evidence>
<dbReference type="PROSITE" id="PS50011">
    <property type="entry name" value="PROTEIN_KINASE_DOM"/>
    <property type="match status" value="1"/>
</dbReference>
<keyword evidence="3" id="KW-0812">Transmembrane</keyword>
<feature type="chain" id="PRO_5023042845" description="Protein kinase domain-containing protein" evidence="9">
    <location>
        <begin position="29"/>
        <end position="643"/>
    </location>
</feature>
<reference evidence="11" key="1">
    <citation type="submission" date="2019-08" db="EMBL/GenBank/DDBJ databases">
        <title>Reference gene set and small RNA set construction with multiple tissues from Davidia involucrata Baill.</title>
        <authorList>
            <person name="Yang H."/>
            <person name="Zhou C."/>
            <person name="Li G."/>
            <person name="Wang J."/>
            <person name="Gao P."/>
            <person name="Wang M."/>
            <person name="Wang R."/>
            <person name="Zhao Y."/>
        </authorList>
    </citation>
    <scope>NUCLEOTIDE SEQUENCE</scope>
    <source>
        <tissue evidence="11">Mixed with DoveR01_LX</tissue>
    </source>
</reference>
<keyword evidence="7" id="KW-0472">Membrane</keyword>
<dbReference type="Pfam" id="PF00560">
    <property type="entry name" value="LRR_1"/>
    <property type="match status" value="2"/>
</dbReference>
<dbReference type="GO" id="GO:0004672">
    <property type="term" value="F:protein kinase activity"/>
    <property type="evidence" value="ECO:0007669"/>
    <property type="project" value="InterPro"/>
</dbReference>
<dbReference type="InterPro" id="IPR000719">
    <property type="entry name" value="Prot_kinase_dom"/>
</dbReference>
<dbReference type="InterPro" id="IPR032675">
    <property type="entry name" value="LRR_dom_sf"/>
</dbReference>
<keyword evidence="2" id="KW-0433">Leucine-rich repeat</keyword>
<dbReference type="Gene3D" id="3.80.10.10">
    <property type="entry name" value="Ribonuclease Inhibitor"/>
    <property type="match status" value="2"/>
</dbReference>
<accession>A0A5B6ZHY1</accession>
<dbReference type="InterPro" id="IPR011009">
    <property type="entry name" value="Kinase-like_dom_sf"/>
</dbReference>
<dbReference type="GO" id="GO:0016020">
    <property type="term" value="C:membrane"/>
    <property type="evidence" value="ECO:0007669"/>
    <property type="project" value="UniProtKB-SubCell"/>
</dbReference>
<dbReference type="Gene3D" id="3.30.200.20">
    <property type="entry name" value="Phosphorylase Kinase, domain 1"/>
    <property type="match status" value="1"/>
</dbReference>
<feature type="region of interest" description="Disordered" evidence="8">
    <location>
        <begin position="314"/>
        <end position="348"/>
    </location>
</feature>
<name>A0A5B6ZHY1_DAVIN</name>
<comment type="subcellular location">
    <subcellularLocation>
        <location evidence="1">Membrane</location>
    </subcellularLocation>
</comment>
<gene>
    <name evidence="11" type="ORF">Din_013488</name>
</gene>
<dbReference type="FunFam" id="3.80.10.10:FF:000400">
    <property type="entry name" value="Nuclear pore complex protein NUP107"/>
    <property type="match status" value="1"/>
</dbReference>
<evidence type="ECO:0000256" key="3">
    <source>
        <dbReference type="ARBA" id="ARBA00022692"/>
    </source>
</evidence>
<dbReference type="InterPro" id="IPR013210">
    <property type="entry name" value="LRR_N_plant-typ"/>
</dbReference>
<protein>
    <recommendedName>
        <fullName evidence="10">Protein kinase domain-containing protein</fullName>
    </recommendedName>
</protein>
<dbReference type="AlphaFoldDB" id="A0A5B6ZHY1"/>
<dbReference type="GO" id="GO:0005524">
    <property type="term" value="F:ATP binding"/>
    <property type="evidence" value="ECO:0007669"/>
    <property type="project" value="InterPro"/>
</dbReference>
<organism evidence="11">
    <name type="scientific">Davidia involucrata</name>
    <name type="common">Dove tree</name>
    <dbReference type="NCBI Taxonomy" id="16924"/>
    <lineage>
        <taxon>Eukaryota</taxon>
        <taxon>Viridiplantae</taxon>
        <taxon>Streptophyta</taxon>
        <taxon>Embryophyta</taxon>
        <taxon>Tracheophyta</taxon>
        <taxon>Spermatophyta</taxon>
        <taxon>Magnoliopsida</taxon>
        <taxon>eudicotyledons</taxon>
        <taxon>Gunneridae</taxon>
        <taxon>Pentapetalae</taxon>
        <taxon>asterids</taxon>
        <taxon>Cornales</taxon>
        <taxon>Nyssaceae</taxon>
        <taxon>Davidia</taxon>
    </lineage>
</organism>
<evidence type="ECO:0000256" key="4">
    <source>
        <dbReference type="ARBA" id="ARBA00022729"/>
    </source>
</evidence>
<feature type="signal peptide" evidence="9">
    <location>
        <begin position="1"/>
        <end position="28"/>
    </location>
</feature>
<proteinExistence type="predicted"/>
<feature type="domain" description="Protein kinase" evidence="10">
    <location>
        <begin position="367"/>
        <end position="640"/>
    </location>
</feature>
<evidence type="ECO:0000256" key="2">
    <source>
        <dbReference type="ARBA" id="ARBA00022614"/>
    </source>
</evidence>
<evidence type="ECO:0000256" key="7">
    <source>
        <dbReference type="ARBA" id="ARBA00023136"/>
    </source>
</evidence>